<evidence type="ECO:0000313" key="7">
    <source>
        <dbReference type="Proteomes" id="UP000095287"/>
    </source>
</evidence>
<dbReference type="Proteomes" id="UP000095287">
    <property type="component" value="Unplaced"/>
</dbReference>
<dbReference type="Gene3D" id="3.10.100.10">
    <property type="entry name" value="Mannose-Binding Protein A, subunit A"/>
    <property type="match status" value="1"/>
</dbReference>
<evidence type="ECO:0000259" key="5">
    <source>
        <dbReference type="PROSITE" id="PS50041"/>
    </source>
</evidence>
<dbReference type="InterPro" id="IPR057086">
    <property type="entry name" value="GBD_Irg-7_N"/>
</dbReference>
<evidence type="ECO:0000256" key="2">
    <source>
        <dbReference type="PROSITE-ProRule" id="PRU00076"/>
    </source>
</evidence>
<dbReference type="SMART" id="SM00181">
    <property type="entry name" value="EGF"/>
    <property type="match status" value="4"/>
</dbReference>
<evidence type="ECO:0000259" key="4">
    <source>
        <dbReference type="PROSITE" id="PS50026"/>
    </source>
</evidence>
<feature type="domain" description="C-type lectin" evidence="5">
    <location>
        <begin position="1180"/>
        <end position="1305"/>
    </location>
</feature>
<dbReference type="InterPro" id="IPR036465">
    <property type="entry name" value="vWFA_dom_sf"/>
</dbReference>
<dbReference type="InterPro" id="IPR057085">
    <property type="entry name" value="Ig_Irg-7"/>
</dbReference>
<dbReference type="InterPro" id="IPR053295">
    <property type="entry name" value="Innate_immunity_reg"/>
</dbReference>
<reference evidence="8" key="1">
    <citation type="submission" date="2016-11" db="UniProtKB">
        <authorList>
            <consortium name="WormBaseParasite"/>
        </authorList>
    </citation>
    <scope>IDENTIFICATION</scope>
</reference>
<dbReference type="Gene3D" id="2.10.25.10">
    <property type="entry name" value="Laminin"/>
    <property type="match status" value="2"/>
</dbReference>
<feature type="domain" description="EGF-like" evidence="4">
    <location>
        <begin position="1494"/>
        <end position="1528"/>
    </location>
</feature>
<proteinExistence type="predicted"/>
<dbReference type="SUPFAM" id="SSF53300">
    <property type="entry name" value="vWA-like"/>
    <property type="match status" value="1"/>
</dbReference>
<dbReference type="InterPro" id="IPR018378">
    <property type="entry name" value="C-type_lectin_CS"/>
</dbReference>
<dbReference type="SMART" id="SM00604">
    <property type="entry name" value="MD"/>
    <property type="match status" value="3"/>
</dbReference>
<dbReference type="PROSITE" id="PS01186">
    <property type="entry name" value="EGF_2"/>
    <property type="match status" value="1"/>
</dbReference>
<dbReference type="Pfam" id="PF00059">
    <property type="entry name" value="Lectin_C"/>
    <property type="match status" value="1"/>
</dbReference>
<dbReference type="PROSITE" id="PS50041">
    <property type="entry name" value="C_TYPE_LECTIN_2"/>
    <property type="match status" value="1"/>
</dbReference>
<dbReference type="WBParaSite" id="L893_g932.t1">
    <property type="protein sequence ID" value="L893_g932.t1"/>
    <property type="gene ID" value="L893_g932"/>
</dbReference>
<comment type="caution">
    <text evidence="2">Lacks conserved residue(s) required for the propagation of feature annotation.</text>
</comment>
<evidence type="ECO:0000259" key="6">
    <source>
        <dbReference type="PROSITE" id="PS50234"/>
    </source>
</evidence>
<accession>A0A1I8AUJ5</accession>
<sequence>MDKWLTRAVCLLATLLVAGAVFPEIHPSDSDLSRELKEALQSWNARTEAVKAPHFSDHEQVDGHSRSKRAIIRPNLNGGCQTPGYTGQHCEFPICDSIDETRVSDELDLVTIDFGFFKNATTPLFFPVDKELGLVEVQMDVSLPVSPSFVVKDLAGKQVEWAVAEPAEETRFLAKFIPPKPGTYIVYPTAENLLTPVDAIIHVRAYTPVQIQAGFIPAFSNNGAPERYDFLNATVTHGQPNVIAAKVTHLARPGSIATFSILYDQYQQYLTRPQEIQIRYGCSHEYYYEMFVCNTPGKYLMKFDGYDFFGNSFSRITTFFCEAALVTTPAPSSPTTPLPAITQCWHGGHMIKEKDNTTSCFCEGLYTGRDCRTPLCLHGGRPLDAAPMCTCPGNFYGNHCENVRCQEKAGVEHSLENPTLVLVFRVRQQMSDVINQINAQLQVIAAMLQFDPEYLQHIVVVTFNGGKVFGSRQYSSIKAVSDDLKTIANTTDDSGGCVDTVYSAISEVFDKFPIALKSPIYVFSDAVPSDVDQVDYIYGYNAYFYSPIYFMLVQNPTMQNCENDRYGKYWRTMEALTVRSGGMVFDPLPPADVGTFFQTHMYATFYRTQVVYENDLRVCSEQPQLQTIAVDQRIDELIIIAQGTNLSLSLLNPQGQQVTFTNTRNLGSAYLWSLRGPIKGQYSFNVLAATGTPCQYRAYASPHKDHLASDKEFKMIWGFTNADDNDAPFRVPIVGMPLRLVTHVQGYKVPPMWDNAEVAVYANHARGRELVFAANSVWRDGCSFEIEFPAYTCYHPDEDLYFNLFIRDRQGDVIQRSGHFFCAYIPPTLTPPDGCQNGGVSMNGTCLCPPLWSGKQCQTRVCLNGGTNIRGVYCECPPGHVGPSCEMTSCILEGNEPKVDFGNRDRSMIFLLDMSMSNWLILKDLSANIPRILRDLKSHHERWISDYTVIGYNSTWNGVLTNAKWDQEHIVVEAFQNASALAVQYGDVHCSVRMWQALADGVGYSGVNGYINIFQAGLANENDIRDIISVYDAVTLKRIRVNAFQQFWDKGHSTCESNRTAHGMMEDLVAITEGQFYPLDVFSFKHALYTLPAMFMQNLVDRRNVQNCTVPQTFYLPVDSYAQSVQITVFGYLAKMDVFNPKGNKAGNDLLTEVVSDDKTGTYIYEVRRACPDEWQPIGKAPYCALFGIEQLTWTEARNYCKDAGGFLADEVDSEKGDFLDMDSVHVDHWFGLNDLAQNGKWMWDRGSRSEMPLQTGNGSYNNWASGEPANDTTKRCGARLYKNGSKKAQWYSADCQEKRGFICQRHKYSDTYSPNRVDDDDLPTGKWRVELQTQLATMDNQSYPECYYEVRVQSKIGILSGFALNEHSDKNLGYPTAGTNKNIFITHLTGNEVTAVQPKLTYSMLYDFLTHSMSAGVTYQRRENCQYEFYSQNFDCPSGKNPNNLFAAIHTGEDEFGVSFQRLTTGHCKKPTQLCGNGGVIYQGQCICDEFWTGADCKTPVCVNGGTLDVFRNQCRCPKGFTGDACQWPICTPKTPYNFDKNGKTFALLIENTQANSDALTALRNQLKHVLGAADQTSKPNHWFKNYMLMTFTEDGQSVINEYSDVDSFINSFTQYTQNPDNRPQKCSYPIFTLLANLMSHKNFANPNSVIYLVSRGVPNDLKDGVAYFEQLGAQTRAQLFVKLIKDPACNIKGMETLLAHYAYSMNGNFFYLPGKDLGAHMAFYLPAIYGSSVLSTPTLLSNKCFQLQESVQVDKETTGVFVTLYMDQYSAISVTDPFGSTVSLQTLYDQDNTKLISFTPSTPGLFTFFINSSSETCMVQIRGKNGPQIFTGFVAGDAKTSIHNDNIMSVPSPNVNNVFVAHSSVPTKLTMVEFFGRGKNNTEEVKFLQLNPRWDCSFEYYSPPFQCFADSFFTYIHGIDSTGATFRRLTYFSCIGLNGTVPTLPPYIPPTTPPPTSPPITPKNIVVDVFLLIDTSTDMNNETYQKELISFIVNTFGYFDMSQNGLNFGIFAVDGSEGIPVDMRYSLGPLSAPAVLQTKLAIMGDAFVSTSQGQAYLKDTLNMISDNPNIVQDPAFTKVNNRVVIYFTSSAVPSKDAILKASAMRTSGKFGFMTVAYKGDGSNTESLSSLAGGDGCSFSASAVEQLKPISEQIQAKIWNAAQADNSSYC</sequence>
<dbReference type="InterPro" id="IPR016186">
    <property type="entry name" value="C-type_lectin-like/link_sf"/>
</dbReference>
<dbReference type="CDD" id="cd00037">
    <property type="entry name" value="CLECT"/>
    <property type="match status" value="1"/>
</dbReference>
<feature type="domain" description="EGF-like" evidence="4">
    <location>
        <begin position="367"/>
        <end position="401"/>
    </location>
</feature>
<evidence type="ECO:0000313" key="8">
    <source>
        <dbReference type="WBParaSite" id="L893_g932.t1"/>
    </source>
</evidence>
<keyword evidence="3" id="KW-0732">Signal</keyword>
<feature type="domain" description="EGF-like" evidence="4">
    <location>
        <begin position="853"/>
        <end position="886"/>
    </location>
</feature>
<feature type="domain" description="VWFA" evidence="6">
    <location>
        <begin position="1970"/>
        <end position="2155"/>
    </location>
</feature>
<dbReference type="PROSITE" id="PS50234">
    <property type="entry name" value="VWFA"/>
    <property type="match status" value="1"/>
</dbReference>
<protein>
    <submittedName>
        <fullName evidence="8">EGF-like domain-containing protein</fullName>
    </submittedName>
</protein>
<dbReference type="Gene3D" id="3.40.50.410">
    <property type="entry name" value="von Willebrand factor, type A domain"/>
    <property type="match status" value="1"/>
</dbReference>
<dbReference type="PANTHER" id="PTHR47324:SF1">
    <property type="entry name" value="EGF-LIKE DOMAIN-CONTAINING PROTEIN-RELATED"/>
    <property type="match status" value="1"/>
</dbReference>
<feature type="disulfide bond" evidence="2">
    <location>
        <begin position="391"/>
        <end position="400"/>
    </location>
</feature>
<dbReference type="InterPro" id="IPR000742">
    <property type="entry name" value="EGF"/>
</dbReference>
<dbReference type="InterPro" id="IPR001304">
    <property type="entry name" value="C-type_lectin-like"/>
</dbReference>
<dbReference type="PROSITE" id="PS00022">
    <property type="entry name" value="EGF_1"/>
    <property type="match status" value="3"/>
</dbReference>
<feature type="disulfide bond" evidence="2">
    <location>
        <begin position="1518"/>
        <end position="1527"/>
    </location>
</feature>
<evidence type="ECO:0000256" key="1">
    <source>
        <dbReference type="ARBA" id="ARBA00023157"/>
    </source>
</evidence>
<dbReference type="Pfam" id="PF24415">
    <property type="entry name" value="Ig_Irg-7"/>
    <property type="match status" value="3"/>
</dbReference>
<feature type="signal peptide" evidence="3">
    <location>
        <begin position="1"/>
        <end position="20"/>
    </location>
</feature>
<feature type="disulfide bond" evidence="2">
    <location>
        <begin position="876"/>
        <end position="885"/>
    </location>
</feature>
<organism evidence="7 8">
    <name type="scientific">Steinernema glaseri</name>
    <dbReference type="NCBI Taxonomy" id="37863"/>
    <lineage>
        <taxon>Eukaryota</taxon>
        <taxon>Metazoa</taxon>
        <taxon>Ecdysozoa</taxon>
        <taxon>Nematoda</taxon>
        <taxon>Chromadorea</taxon>
        <taxon>Rhabditida</taxon>
        <taxon>Tylenchina</taxon>
        <taxon>Panagrolaimomorpha</taxon>
        <taxon>Strongyloidoidea</taxon>
        <taxon>Steinernematidae</taxon>
        <taxon>Steinernema</taxon>
    </lineage>
</organism>
<keyword evidence="2" id="KW-0245">EGF-like domain</keyword>
<dbReference type="InterPro" id="IPR016187">
    <property type="entry name" value="CTDL_fold"/>
</dbReference>
<evidence type="ECO:0000256" key="3">
    <source>
        <dbReference type="SAM" id="SignalP"/>
    </source>
</evidence>
<dbReference type="PANTHER" id="PTHR47324">
    <property type="entry name" value="PROTEIN IRG-7-RELATED"/>
    <property type="match status" value="1"/>
</dbReference>
<name>A0A1I8AUJ5_9BILA</name>
<dbReference type="SMART" id="SM00034">
    <property type="entry name" value="CLECT"/>
    <property type="match status" value="1"/>
</dbReference>
<dbReference type="PROSITE" id="PS50026">
    <property type="entry name" value="EGF_3"/>
    <property type="match status" value="3"/>
</dbReference>
<dbReference type="Pfam" id="PF23623">
    <property type="entry name" value="GBD_IRG7_N"/>
    <property type="match status" value="1"/>
</dbReference>
<dbReference type="InterPro" id="IPR002035">
    <property type="entry name" value="VWF_A"/>
</dbReference>
<keyword evidence="1 2" id="KW-1015">Disulfide bond</keyword>
<feature type="chain" id="PRO_5009315106" evidence="3">
    <location>
        <begin position="21"/>
        <end position="2171"/>
    </location>
</feature>
<dbReference type="PROSITE" id="PS00615">
    <property type="entry name" value="C_TYPE_LECTIN_1"/>
    <property type="match status" value="1"/>
</dbReference>
<dbReference type="CDD" id="cd00054">
    <property type="entry name" value="EGF_CA"/>
    <property type="match status" value="1"/>
</dbReference>
<keyword evidence="7" id="KW-1185">Reference proteome</keyword>
<dbReference type="InterPro" id="IPR006582">
    <property type="entry name" value="MD_domain"/>
</dbReference>
<dbReference type="SUPFAM" id="SSF56436">
    <property type="entry name" value="C-type lectin-like"/>
    <property type="match status" value="1"/>
</dbReference>